<evidence type="ECO:0000256" key="5">
    <source>
        <dbReference type="ARBA" id="ARBA00022840"/>
    </source>
</evidence>
<dbReference type="InterPro" id="IPR051786">
    <property type="entry name" value="ASN_synthetase/amidase"/>
</dbReference>
<comment type="pathway">
    <text evidence="1">Amino-acid biosynthesis; L-asparagine biosynthesis; L-asparagine from L-aspartate (L-Gln route): step 1/1.</text>
</comment>
<comment type="similarity">
    <text evidence="2">Belongs to the asparagine synthetase family.</text>
</comment>
<evidence type="ECO:0000256" key="4">
    <source>
        <dbReference type="ARBA" id="ARBA00022741"/>
    </source>
</evidence>
<dbReference type="SUPFAM" id="SSF56235">
    <property type="entry name" value="N-terminal nucleophile aminohydrolases (Ntn hydrolases)"/>
    <property type="match status" value="1"/>
</dbReference>
<dbReference type="Pfam" id="PF00733">
    <property type="entry name" value="Asn_synthase"/>
    <property type="match status" value="1"/>
</dbReference>
<dbReference type="Gene3D" id="3.60.20.10">
    <property type="entry name" value="Glutamine Phosphoribosylpyrophosphate, subunit 1, domain 1"/>
    <property type="match status" value="1"/>
</dbReference>
<dbReference type="InterPro" id="IPR033738">
    <property type="entry name" value="AsnB_N"/>
</dbReference>
<evidence type="ECO:0000256" key="7">
    <source>
        <dbReference type="ARBA" id="ARBA00022962"/>
    </source>
</evidence>
<accession>A0A6B3NAY8</accession>
<dbReference type="AlphaFoldDB" id="A0A6B3NAY8"/>
<dbReference type="EMBL" id="JAAHFQ010000079">
    <property type="protein sequence ID" value="NER27184.1"/>
    <property type="molecule type" value="Genomic_DNA"/>
</dbReference>
<protein>
    <recommendedName>
        <fullName evidence="3">asparagine synthase (glutamine-hydrolyzing)</fullName>
        <ecNumber evidence="3">6.3.5.4</ecNumber>
    </recommendedName>
</protein>
<dbReference type="InterPro" id="IPR029055">
    <property type="entry name" value="Ntn_hydrolases_N"/>
</dbReference>
<evidence type="ECO:0000256" key="8">
    <source>
        <dbReference type="ARBA" id="ARBA00048741"/>
    </source>
</evidence>
<comment type="caution">
    <text evidence="11">The sequence shown here is derived from an EMBL/GenBank/DDBJ whole genome shotgun (WGS) entry which is preliminary data.</text>
</comment>
<dbReference type="GO" id="GO:0006529">
    <property type="term" value="P:asparagine biosynthetic process"/>
    <property type="evidence" value="ECO:0007669"/>
    <property type="project" value="UniProtKB-KW"/>
</dbReference>
<comment type="catalytic activity">
    <reaction evidence="8">
        <text>L-aspartate + L-glutamine + ATP + H2O = L-asparagine + L-glutamate + AMP + diphosphate + H(+)</text>
        <dbReference type="Rhea" id="RHEA:12228"/>
        <dbReference type="ChEBI" id="CHEBI:15377"/>
        <dbReference type="ChEBI" id="CHEBI:15378"/>
        <dbReference type="ChEBI" id="CHEBI:29985"/>
        <dbReference type="ChEBI" id="CHEBI:29991"/>
        <dbReference type="ChEBI" id="CHEBI:30616"/>
        <dbReference type="ChEBI" id="CHEBI:33019"/>
        <dbReference type="ChEBI" id="CHEBI:58048"/>
        <dbReference type="ChEBI" id="CHEBI:58359"/>
        <dbReference type="ChEBI" id="CHEBI:456215"/>
        <dbReference type="EC" id="6.3.5.4"/>
    </reaction>
</comment>
<reference evidence="11" key="1">
    <citation type="submission" date="2019-11" db="EMBL/GenBank/DDBJ databases">
        <title>Genomic insights into an expanded diversity of filamentous marine cyanobacteria reveals the extraordinary biosynthetic potential of Moorea and Okeania.</title>
        <authorList>
            <person name="Ferreira Leao T."/>
            <person name="Wang M."/>
            <person name="Moss N."/>
            <person name="Da Silva R."/>
            <person name="Sanders J."/>
            <person name="Nurk S."/>
            <person name="Gurevich A."/>
            <person name="Humphrey G."/>
            <person name="Reher R."/>
            <person name="Zhu Q."/>
            <person name="Belda-Ferre P."/>
            <person name="Glukhov E."/>
            <person name="Rex R."/>
            <person name="Dorrestein P.C."/>
            <person name="Knight R."/>
            <person name="Pevzner P."/>
            <person name="Gerwick W.H."/>
            <person name="Gerwick L."/>
        </authorList>
    </citation>
    <scope>NUCLEOTIDE SEQUENCE</scope>
    <source>
        <strain evidence="11">SIO1C4</strain>
    </source>
</reference>
<dbReference type="InterPro" id="IPR006426">
    <property type="entry name" value="Asn_synth_AEB"/>
</dbReference>
<dbReference type="CDD" id="cd01991">
    <property type="entry name" value="Asn_synthase_B_C"/>
    <property type="match status" value="1"/>
</dbReference>
<name>A0A6B3NAY8_9CYAN</name>
<dbReference type="Pfam" id="PF13537">
    <property type="entry name" value="GATase_7"/>
    <property type="match status" value="1"/>
</dbReference>
<dbReference type="CDD" id="cd00712">
    <property type="entry name" value="AsnB"/>
    <property type="match status" value="1"/>
</dbReference>
<evidence type="ECO:0000256" key="9">
    <source>
        <dbReference type="PIRSR" id="PIRSR001589-2"/>
    </source>
</evidence>
<dbReference type="GO" id="GO:0005524">
    <property type="term" value="F:ATP binding"/>
    <property type="evidence" value="ECO:0007669"/>
    <property type="project" value="UniProtKB-KW"/>
</dbReference>
<evidence type="ECO:0000256" key="6">
    <source>
        <dbReference type="ARBA" id="ARBA00022888"/>
    </source>
</evidence>
<dbReference type="PANTHER" id="PTHR43284">
    <property type="entry name" value="ASPARAGINE SYNTHETASE (GLUTAMINE-HYDROLYZING)"/>
    <property type="match status" value="1"/>
</dbReference>
<evidence type="ECO:0000259" key="10">
    <source>
        <dbReference type="PROSITE" id="PS51278"/>
    </source>
</evidence>
<dbReference type="Gene3D" id="3.40.50.620">
    <property type="entry name" value="HUPs"/>
    <property type="match status" value="2"/>
</dbReference>
<dbReference type="InterPro" id="IPR014729">
    <property type="entry name" value="Rossmann-like_a/b/a_fold"/>
</dbReference>
<dbReference type="GO" id="GO:0004066">
    <property type="term" value="F:asparagine synthase (glutamine-hydrolyzing) activity"/>
    <property type="evidence" value="ECO:0007669"/>
    <property type="project" value="UniProtKB-EC"/>
</dbReference>
<keyword evidence="7" id="KW-0315">Glutamine amidotransferase</keyword>
<keyword evidence="6" id="KW-0028">Amino-acid biosynthesis</keyword>
<feature type="binding site" evidence="9">
    <location>
        <position position="100"/>
    </location>
    <ligand>
        <name>L-glutamine</name>
        <dbReference type="ChEBI" id="CHEBI:58359"/>
    </ligand>
</feature>
<dbReference type="EC" id="6.3.5.4" evidence="3"/>
<dbReference type="SUPFAM" id="SSF52402">
    <property type="entry name" value="Adenine nucleotide alpha hydrolases-like"/>
    <property type="match status" value="1"/>
</dbReference>
<dbReference type="InterPro" id="IPR017932">
    <property type="entry name" value="GATase_2_dom"/>
</dbReference>
<evidence type="ECO:0000256" key="1">
    <source>
        <dbReference type="ARBA" id="ARBA00005187"/>
    </source>
</evidence>
<dbReference type="InterPro" id="IPR001962">
    <property type="entry name" value="Asn_synthase"/>
</dbReference>
<keyword evidence="5 9" id="KW-0067">ATP-binding</keyword>
<gene>
    <name evidence="11" type="ORF">F6J89_05980</name>
</gene>
<feature type="domain" description="Glutamine amidotransferase type-2" evidence="10">
    <location>
        <begin position="2"/>
        <end position="213"/>
    </location>
</feature>
<evidence type="ECO:0000256" key="3">
    <source>
        <dbReference type="ARBA" id="ARBA00012737"/>
    </source>
</evidence>
<dbReference type="PROSITE" id="PS51278">
    <property type="entry name" value="GATASE_TYPE_2"/>
    <property type="match status" value="1"/>
</dbReference>
<evidence type="ECO:0000256" key="2">
    <source>
        <dbReference type="ARBA" id="ARBA00005752"/>
    </source>
</evidence>
<dbReference type="PANTHER" id="PTHR43284:SF1">
    <property type="entry name" value="ASPARAGINE SYNTHETASE"/>
    <property type="match status" value="1"/>
</dbReference>
<dbReference type="NCBIfam" id="NF033535">
    <property type="entry name" value="lass_lactam_cya"/>
    <property type="match status" value="1"/>
</dbReference>
<proteinExistence type="inferred from homology"/>
<organism evidence="11">
    <name type="scientific">Symploca sp. SIO1C4</name>
    <dbReference type="NCBI Taxonomy" id="2607765"/>
    <lineage>
        <taxon>Bacteria</taxon>
        <taxon>Bacillati</taxon>
        <taxon>Cyanobacteriota</taxon>
        <taxon>Cyanophyceae</taxon>
        <taxon>Coleofasciculales</taxon>
        <taxon>Coleofasciculaceae</taxon>
        <taxon>Symploca</taxon>
    </lineage>
</organism>
<dbReference type="NCBIfam" id="TIGR01536">
    <property type="entry name" value="asn_synth_AEB"/>
    <property type="match status" value="1"/>
</dbReference>
<evidence type="ECO:0000313" key="11">
    <source>
        <dbReference type="EMBL" id="NER27184.1"/>
    </source>
</evidence>
<dbReference type="PIRSF" id="PIRSF001589">
    <property type="entry name" value="Asn_synthetase_glu-h"/>
    <property type="match status" value="1"/>
</dbReference>
<keyword evidence="4 9" id="KW-0547">Nucleotide-binding</keyword>
<sequence length="635" mass="72291">MSAIVGIYYFDGRPVEKESLGKMVDILAHRGSDGASIWNTGSVGLGHRMLWTTPESLLEKLPFVNQTGNLVITADARVDNRDQLIPALGLSNHPAEKITDSQIILAAYKKWGEQCPEKLIGDFAFVIWDGRKQQLFCARDPMGIKSFYYYYSKDIFVFASEIKALLCLPEVPHRLNELKVAYYLDLFYEDQEITFYQDIFRLPAAHYLSVGCTKKMQLKSYWSLDTKREIRLKSNQEYAEAFREVFTEAVGCRLRSAFPVGSTLSGGLDSSSIACTARQILSNCGNQQLHTFSAIFPSLPKEELRFIDERHYMNAVKALGGFVPHDVQADQLNPLIDILWQDEEPILAPNLYMHQGLYQCANQQGVRVFLDGIDGDSAVSHGWSYLTELAYTGRWHTLMQEVNAAARQCRLSRRLILQRYALAPLVLEPVSYLGQWLGRITKTLKPNSNLINTAFAQQVGLVEHSQVHLSRIPPLALSSRQQHCLSLTTGLYPNLMEIADKTTARFSLEGRYPFFDRRVMEFCLALPSNQKFRQGWSRAILRFAMTDILPPEVQWRVSKGRLGYNFDRRLLEVEGKTLKEVINQPQAIESYVNIPVLRSAYERYISQSQEIEDEPMTLMTGVVLALWLNQSNLTI</sequence>
<keyword evidence="6" id="KW-0061">Asparagine biosynthesis</keyword>